<evidence type="ECO:0000313" key="2">
    <source>
        <dbReference type="Proteomes" id="UP000692954"/>
    </source>
</evidence>
<dbReference type="Proteomes" id="UP000692954">
    <property type="component" value="Unassembled WGS sequence"/>
</dbReference>
<reference evidence="1" key="1">
    <citation type="submission" date="2021-01" db="EMBL/GenBank/DDBJ databases">
        <authorList>
            <consortium name="Genoscope - CEA"/>
            <person name="William W."/>
        </authorList>
    </citation>
    <scope>NUCLEOTIDE SEQUENCE</scope>
</reference>
<sequence>MHAFILCIRSLPTRTSRMIKKVRLGIANHKLQLLQLTLPVVIIDLSRISSTSQAIY</sequence>
<dbReference type="AlphaFoldDB" id="A0A8S1RTJ4"/>
<accession>A0A8S1RTJ4</accession>
<protein>
    <submittedName>
        <fullName evidence="1">Uncharacterized protein</fullName>
    </submittedName>
</protein>
<dbReference type="EMBL" id="CAJJDN010000244">
    <property type="protein sequence ID" value="CAD8129794.1"/>
    <property type="molecule type" value="Genomic_DNA"/>
</dbReference>
<proteinExistence type="predicted"/>
<evidence type="ECO:0000313" key="1">
    <source>
        <dbReference type="EMBL" id="CAD8129794.1"/>
    </source>
</evidence>
<name>A0A8S1RTJ4_9CILI</name>
<keyword evidence="2" id="KW-1185">Reference proteome</keyword>
<comment type="caution">
    <text evidence="1">The sequence shown here is derived from an EMBL/GenBank/DDBJ whole genome shotgun (WGS) entry which is preliminary data.</text>
</comment>
<organism evidence="1 2">
    <name type="scientific">Paramecium sonneborni</name>
    <dbReference type="NCBI Taxonomy" id="65129"/>
    <lineage>
        <taxon>Eukaryota</taxon>
        <taxon>Sar</taxon>
        <taxon>Alveolata</taxon>
        <taxon>Ciliophora</taxon>
        <taxon>Intramacronucleata</taxon>
        <taxon>Oligohymenophorea</taxon>
        <taxon>Peniculida</taxon>
        <taxon>Parameciidae</taxon>
        <taxon>Paramecium</taxon>
    </lineage>
</organism>
<gene>
    <name evidence="1" type="ORF">PSON_ATCC_30995.1.T2440027</name>
</gene>